<dbReference type="InterPro" id="IPR013249">
    <property type="entry name" value="RNA_pol_sigma70_r4_t2"/>
</dbReference>
<dbReference type="InterPro" id="IPR013324">
    <property type="entry name" value="RNA_pol_sigma_r3/r4-like"/>
</dbReference>
<dbReference type="GO" id="GO:0006352">
    <property type="term" value="P:DNA-templated transcription initiation"/>
    <property type="evidence" value="ECO:0007669"/>
    <property type="project" value="InterPro"/>
</dbReference>
<dbReference type="Gene3D" id="1.10.10.10">
    <property type="entry name" value="Winged helix-like DNA-binding domain superfamily/Winged helix DNA-binding domain"/>
    <property type="match status" value="1"/>
</dbReference>
<dbReference type="GO" id="GO:0016987">
    <property type="term" value="F:sigma factor activity"/>
    <property type="evidence" value="ECO:0007669"/>
    <property type="project" value="InterPro"/>
</dbReference>
<name>A0A6J5LB75_9CAUD</name>
<accession>A0A6J5LB75</accession>
<evidence type="ECO:0000313" key="2">
    <source>
        <dbReference type="EMBL" id="CAB4130563.1"/>
    </source>
</evidence>
<dbReference type="Pfam" id="PF08281">
    <property type="entry name" value="Sigma70_r4_2"/>
    <property type="match status" value="1"/>
</dbReference>
<dbReference type="EMBL" id="LR796251">
    <property type="protein sequence ID" value="CAB4130563.1"/>
    <property type="molecule type" value="Genomic_DNA"/>
</dbReference>
<dbReference type="GO" id="GO:0003677">
    <property type="term" value="F:DNA binding"/>
    <property type="evidence" value="ECO:0007669"/>
    <property type="project" value="InterPro"/>
</dbReference>
<gene>
    <name evidence="2" type="ORF">UFOVP130_15</name>
</gene>
<reference evidence="2" key="1">
    <citation type="submission" date="2020-04" db="EMBL/GenBank/DDBJ databases">
        <authorList>
            <person name="Chiriac C."/>
            <person name="Salcher M."/>
            <person name="Ghai R."/>
            <person name="Kavagutti S V."/>
        </authorList>
    </citation>
    <scope>NUCLEOTIDE SEQUENCE</scope>
</reference>
<dbReference type="InterPro" id="IPR036388">
    <property type="entry name" value="WH-like_DNA-bd_sf"/>
</dbReference>
<proteinExistence type="predicted"/>
<evidence type="ECO:0000259" key="1">
    <source>
        <dbReference type="Pfam" id="PF08281"/>
    </source>
</evidence>
<protein>
    <submittedName>
        <fullName evidence="2">RNA polymerase sigma factor 70, region 4 type 2</fullName>
    </submittedName>
</protein>
<dbReference type="SUPFAM" id="SSF88659">
    <property type="entry name" value="Sigma3 and sigma4 domains of RNA polymerase sigma factors"/>
    <property type="match status" value="1"/>
</dbReference>
<sequence length="82" mass="9266">MSETDRLIQEAEGWLREDLRRAMASLTARQRRAMLLVCVVGLSKSEAALHLGIKKQVAGRTIKAGIVKLEKYFRNIGCQMCF</sequence>
<feature type="domain" description="RNA polymerase sigma factor 70 region 4 type 2" evidence="1">
    <location>
        <begin position="17"/>
        <end position="63"/>
    </location>
</feature>
<organism evidence="2">
    <name type="scientific">uncultured Caudovirales phage</name>
    <dbReference type="NCBI Taxonomy" id="2100421"/>
    <lineage>
        <taxon>Viruses</taxon>
        <taxon>Duplodnaviria</taxon>
        <taxon>Heunggongvirae</taxon>
        <taxon>Uroviricota</taxon>
        <taxon>Caudoviricetes</taxon>
        <taxon>Peduoviridae</taxon>
        <taxon>Maltschvirus</taxon>
        <taxon>Maltschvirus maltsch</taxon>
    </lineage>
</organism>